<sequence>MWLIIAFIWWIAVAWITYALAKSKFEREGI</sequence>
<proteinExistence type="predicted"/>
<protein>
    <submittedName>
        <fullName evidence="1">Uncharacterized protein</fullName>
    </submittedName>
</protein>
<dbReference type="HOGENOM" id="CLU_3403189_0_0_0"/>
<dbReference type="EMBL" id="CP002543">
    <property type="protein sequence ID" value="ADY72969.1"/>
    <property type="molecule type" value="Genomic_DNA"/>
</dbReference>
<dbReference type="KEGG" id="dte:Dester_0313"/>
<accession>F0S226</accession>
<evidence type="ECO:0000313" key="1">
    <source>
        <dbReference type="EMBL" id="ADY72969.1"/>
    </source>
</evidence>
<dbReference type="InParanoid" id="F0S226"/>
<organism evidence="1 2">
    <name type="scientific">Desulfurobacterium thermolithotrophum (strain DSM 11699 / BSA)</name>
    <dbReference type="NCBI Taxonomy" id="868864"/>
    <lineage>
        <taxon>Bacteria</taxon>
        <taxon>Pseudomonadati</taxon>
        <taxon>Aquificota</taxon>
        <taxon>Aquificia</taxon>
        <taxon>Desulfurobacteriales</taxon>
        <taxon>Desulfurobacteriaceae</taxon>
        <taxon>Desulfurobacterium</taxon>
    </lineage>
</organism>
<reference evidence="2" key="2">
    <citation type="submission" date="2011-02" db="EMBL/GenBank/DDBJ databases">
        <title>The complete genome of Desulfurobacterium thermolithotrophum DSM 11699.</title>
        <authorList>
            <consortium name="US DOE Joint Genome Institute (JGI-PGF)"/>
            <person name="Lucas S."/>
            <person name="Copeland A."/>
            <person name="Lapidus A."/>
            <person name="Bruce D."/>
            <person name="Goodwin L."/>
            <person name="Pitluck S."/>
            <person name="Kyrpides N."/>
            <person name="Mavromatis K."/>
            <person name="Pagani I."/>
            <person name="Ivanova N."/>
            <person name="Mikhailova N."/>
            <person name="Daligault H."/>
            <person name="Detter J.C."/>
            <person name="Tapia R."/>
            <person name="Han C."/>
            <person name="Land M."/>
            <person name="Hauser L."/>
            <person name="Markowitz V."/>
            <person name="Cheng J.-F."/>
            <person name="Hugenholtz P."/>
            <person name="Woyke T."/>
            <person name="Wu D."/>
            <person name="Spring S."/>
            <person name="Brambilla E."/>
            <person name="Klenk H.-P."/>
            <person name="Eisen J.A."/>
        </authorList>
    </citation>
    <scope>NUCLEOTIDE SEQUENCE [LARGE SCALE GENOMIC DNA]</scope>
    <source>
        <strain evidence="2">DSM 11699 / BSA</strain>
    </source>
</reference>
<evidence type="ECO:0000313" key="2">
    <source>
        <dbReference type="Proteomes" id="UP000007102"/>
    </source>
</evidence>
<dbReference type="AlphaFoldDB" id="F0S226"/>
<dbReference type="Proteomes" id="UP000007102">
    <property type="component" value="Chromosome"/>
</dbReference>
<gene>
    <name evidence="1" type="ordered locus">Dester_0313</name>
</gene>
<keyword evidence="2" id="KW-1185">Reference proteome</keyword>
<name>F0S226_DESTD</name>
<reference evidence="1 2" key="1">
    <citation type="journal article" date="2011" name="Stand. Genomic Sci.">
        <title>Complete genome sequence of the thermophilic sulfur-reducer Desulfurobacterium thermolithotrophum type strain (BSA(T)) from a deep-sea hydrothermal vent.</title>
        <authorList>
            <person name="Goker M."/>
            <person name="Daligault H."/>
            <person name="Mwirichia R."/>
            <person name="Lapidus A."/>
            <person name="Lucas S."/>
            <person name="Deshpande S."/>
            <person name="Pagani I."/>
            <person name="Tapia R."/>
            <person name="Cheng J.F."/>
            <person name="Goodwin L."/>
            <person name="Pitluck S."/>
            <person name="Liolios K."/>
            <person name="Ivanova N."/>
            <person name="Mavromatis K."/>
            <person name="Mikhailova N."/>
            <person name="Pati A."/>
            <person name="Chen A."/>
            <person name="Palaniappan K."/>
            <person name="Han C."/>
            <person name="Land M."/>
            <person name="Hauser L."/>
            <person name="Pan C."/>
            <person name="Brambilla E.M."/>
            <person name="Rohde M."/>
            <person name="Spring S."/>
            <person name="Sikorski J."/>
            <person name="Wirth R."/>
            <person name="Detter J.C."/>
            <person name="Woyke T."/>
            <person name="Bristow J."/>
            <person name="Eisen J.A."/>
            <person name="Markowitz V."/>
            <person name="Hugenholtz P."/>
            <person name="Kyrpides N.C."/>
            <person name="Klenk H.P."/>
        </authorList>
    </citation>
    <scope>NUCLEOTIDE SEQUENCE [LARGE SCALE GENOMIC DNA]</scope>
    <source>
        <strain evidence="2">DSM 11699 / BSA</strain>
    </source>
</reference>
<dbReference type="STRING" id="868864.Dester_0313"/>